<evidence type="ECO:0000256" key="1">
    <source>
        <dbReference type="SAM" id="MobiDB-lite"/>
    </source>
</evidence>
<evidence type="ECO:0000313" key="3">
    <source>
        <dbReference type="Proteomes" id="UP001358586"/>
    </source>
</evidence>
<comment type="caution">
    <text evidence="2">The sequence shown here is derived from an EMBL/GenBank/DDBJ whole genome shotgun (WGS) entry which is preliminary data.</text>
</comment>
<reference evidence="2 3" key="1">
    <citation type="submission" date="2023-03" db="EMBL/GenBank/DDBJ databases">
        <title>WGS of Gossypium arboreum.</title>
        <authorList>
            <person name="Yu D."/>
        </authorList>
    </citation>
    <scope>NUCLEOTIDE SEQUENCE [LARGE SCALE GENOMIC DNA]</scope>
    <source>
        <tissue evidence="2">Leaf</tissue>
    </source>
</reference>
<sequence>MASTEQLMKLYRSIIGHTLYTKYTKLREKQIKELNKCQQEMTAALASSQRKSKLTTQQEIGQSTHPKLD</sequence>
<organism evidence="2 3">
    <name type="scientific">Gossypium arboreum</name>
    <name type="common">Tree cotton</name>
    <name type="synonym">Gossypium nanking</name>
    <dbReference type="NCBI Taxonomy" id="29729"/>
    <lineage>
        <taxon>Eukaryota</taxon>
        <taxon>Viridiplantae</taxon>
        <taxon>Streptophyta</taxon>
        <taxon>Embryophyta</taxon>
        <taxon>Tracheophyta</taxon>
        <taxon>Spermatophyta</taxon>
        <taxon>Magnoliopsida</taxon>
        <taxon>eudicotyledons</taxon>
        <taxon>Gunneridae</taxon>
        <taxon>Pentapetalae</taxon>
        <taxon>rosids</taxon>
        <taxon>malvids</taxon>
        <taxon>Malvales</taxon>
        <taxon>Malvaceae</taxon>
        <taxon>Malvoideae</taxon>
        <taxon>Gossypium</taxon>
    </lineage>
</organism>
<name>A0ABR0NNQ8_GOSAR</name>
<feature type="region of interest" description="Disordered" evidence="1">
    <location>
        <begin position="45"/>
        <end position="69"/>
    </location>
</feature>
<accession>A0ABR0NNQ8</accession>
<gene>
    <name evidence="2" type="ORF">PVK06_030596</name>
</gene>
<proteinExistence type="predicted"/>
<dbReference type="Proteomes" id="UP001358586">
    <property type="component" value="Chromosome 9"/>
</dbReference>
<dbReference type="EMBL" id="JARKNE010000009">
    <property type="protein sequence ID" value="KAK5802962.1"/>
    <property type="molecule type" value="Genomic_DNA"/>
</dbReference>
<protein>
    <submittedName>
        <fullName evidence="2">Uncharacterized protein</fullName>
    </submittedName>
</protein>
<evidence type="ECO:0000313" key="2">
    <source>
        <dbReference type="EMBL" id="KAK5802962.1"/>
    </source>
</evidence>
<keyword evidence="3" id="KW-1185">Reference proteome</keyword>